<name>A0A8H7CSK3_9AGAR</name>
<dbReference type="EMBL" id="JACAZH010000019">
    <property type="protein sequence ID" value="KAF7346571.1"/>
    <property type="molecule type" value="Genomic_DNA"/>
</dbReference>
<reference evidence="1" key="1">
    <citation type="submission" date="2020-05" db="EMBL/GenBank/DDBJ databases">
        <title>Mycena genomes resolve the evolution of fungal bioluminescence.</title>
        <authorList>
            <person name="Tsai I.J."/>
        </authorList>
    </citation>
    <scope>NUCLEOTIDE SEQUENCE</scope>
    <source>
        <strain evidence="1">160909Yilan</strain>
    </source>
</reference>
<gene>
    <name evidence="1" type="ORF">MSAN_01885200</name>
</gene>
<keyword evidence="2" id="KW-1185">Reference proteome</keyword>
<dbReference type="Proteomes" id="UP000623467">
    <property type="component" value="Unassembled WGS sequence"/>
</dbReference>
<evidence type="ECO:0000313" key="2">
    <source>
        <dbReference type="Proteomes" id="UP000623467"/>
    </source>
</evidence>
<accession>A0A8H7CSK3</accession>
<proteinExistence type="predicted"/>
<organism evidence="1 2">
    <name type="scientific">Mycena sanguinolenta</name>
    <dbReference type="NCBI Taxonomy" id="230812"/>
    <lineage>
        <taxon>Eukaryota</taxon>
        <taxon>Fungi</taxon>
        <taxon>Dikarya</taxon>
        <taxon>Basidiomycota</taxon>
        <taxon>Agaricomycotina</taxon>
        <taxon>Agaricomycetes</taxon>
        <taxon>Agaricomycetidae</taxon>
        <taxon>Agaricales</taxon>
        <taxon>Marasmiineae</taxon>
        <taxon>Mycenaceae</taxon>
        <taxon>Mycena</taxon>
    </lineage>
</organism>
<dbReference type="AlphaFoldDB" id="A0A8H7CSK3"/>
<comment type="caution">
    <text evidence="1">The sequence shown here is derived from an EMBL/GenBank/DDBJ whole genome shotgun (WGS) entry which is preliminary data.</text>
</comment>
<evidence type="ECO:0000313" key="1">
    <source>
        <dbReference type="EMBL" id="KAF7346571.1"/>
    </source>
</evidence>
<sequence>MKILIGSWVEVRDYGDQPMAMKCQEIVISPVASVEISLNKAGDISNRSAAGYATIARFAVRGLAIRRVCDLDPLINKDPVSITMQRAKGGTACLIAVGTVISVVPSQGYRDHGFRVAIPVTAIAFPFAGVVPRSLHKEDASIDLFGVERRNAYPANVSDALVECFHGGVALQRYSKCQGDAEEEDDEHREA</sequence>
<protein>
    <submittedName>
        <fullName evidence="1">Uncharacterized protein</fullName>
    </submittedName>
</protein>